<dbReference type="NCBIfam" id="TIGR04183">
    <property type="entry name" value="Por_Secre_tail"/>
    <property type="match status" value="1"/>
</dbReference>
<proteinExistence type="predicted"/>
<dbReference type="InterPro" id="IPR010496">
    <property type="entry name" value="AL/BT2_dom"/>
</dbReference>
<sequence>MKNVTPSKNSILTILYGFFALLVQFSYAQDFNVLVFHETNGFRHTGAINASIAMLEDLGANADHDTWSVDDTRDASVFTDQNLANYDVIIFSNTSGGDLLDDNQKNAMETFIQNGGGFVGFHAASDTYRGTNAGSTWPWYNELVGAIVQTNPYHTSNNFPGMMNVLVDHPIINHIGNPGDIWSHEEEWYYWELNGGQLSDTNFDLLEVQATGNQSYDATRPITWLKEFDGGRSFYTALGHNATTYNDNETFRRMIEKAVLWVADRLDANEPVNDCGATLTSQWTDLLENDLDCWEIWMGVPHSTTGLPGASDNVTNGSGTPLGLNNDPRNVFSIIEENGEKQLYITGEVYGGLTTLNEFENYHLSMEFKWGELKWEPRLNRLRDSGILYHCNGEHGTFWDVWKSSLEFQVQEGDLGDYIGLAGTKGLVPSENRNGLTFTPMAPLNTGTLIRAGSNPEFPNGEWNLLEVIVIGDRAIHYVNGVMVNALQDATWNGNTVTSGQIQIQSEGAELYYRNIRIKSETEFPAEDVATLGWDDDTTPTPTCDTDAPIGQMIALKKSGGDQKWVTIDPSNSSLIANGEIADRALFYIEEHPNGCIALKSVATDKYVQVVRNSRTTPIRATGNAPGTWENFGWEPKGNNQVALKSLFNNGWVQANWNINNTSLFPAGNADGTWETFDFEIIDNSPTTTIVHITKRNAPGFALDGDHGGANGQNVYLWSENSSNVNQQWIEIDRGNGYYSYQKIGTNYCIDGDHDGANGQNVYLWNCAENNQNQHWLKVDVGDGAFQLVKRNASGFAINGGNAGSNAQNVNLYDSSNTSQNLHWIITPIDDIKAPEILENTNIILYPNPAANSITIEGASNALVRIYDINGKVVLNKSLSSENEIIDIHTFAKGMYYLKILGDTENKIIKFVKL</sequence>
<dbReference type="InterPro" id="IPR035992">
    <property type="entry name" value="Ricin_B-like_lectins"/>
</dbReference>
<dbReference type="Gene3D" id="3.40.50.880">
    <property type="match status" value="1"/>
</dbReference>
<dbReference type="InterPro" id="IPR029062">
    <property type="entry name" value="Class_I_gatase-like"/>
</dbReference>
<evidence type="ECO:0000259" key="5">
    <source>
        <dbReference type="Pfam" id="PF18962"/>
    </source>
</evidence>
<keyword evidence="7" id="KW-1185">Reference proteome</keyword>
<dbReference type="Pfam" id="PF18962">
    <property type="entry name" value="Por_Secre_tail"/>
    <property type="match status" value="1"/>
</dbReference>
<comment type="caution">
    <text evidence="6">The sequence shown here is derived from an EMBL/GenBank/DDBJ whole genome shotgun (WGS) entry which is preliminary data.</text>
</comment>
<dbReference type="InterPro" id="IPR026444">
    <property type="entry name" value="Secre_tail"/>
</dbReference>
<feature type="domain" description="3-keto-alpha-glucoside-1,2-lyase/3-keto-2-hydroxy-glucal hydratase" evidence="4">
    <location>
        <begin position="338"/>
        <end position="519"/>
    </location>
</feature>
<dbReference type="InterPro" id="IPR008999">
    <property type="entry name" value="Actin-crosslinking"/>
</dbReference>
<feature type="domain" description="Ricin B lectin" evidence="2">
    <location>
        <begin position="691"/>
        <end position="824"/>
    </location>
</feature>
<dbReference type="EMBL" id="BAAAGE010000004">
    <property type="protein sequence ID" value="GAA0730223.1"/>
    <property type="molecule type" value="Genomic_DNA"/>
</dbReference>
<dbReference type="SUPFAM" id="SSF52317">
    <property type="entry name" value="Class I glutamine amidotransferase-like"/>
    <property type="match status" value="1"/>
</dbReference>
<dbReference type="Gene3D" id="2.60.120.560">
    <property type="entry name" value="Exo-inulinase, domain 1"/>
    <property type="match status" value="1"/>
</dbReference>
<dbReference type="Gene3D" id="2.80.10.50">
    <property type="match status" value="2"/>
</dbReference>
<dbReference type="RefSeq" id="WP_343914137.1">
    <property type="nucleotide sequence ID" value="NZ_BAAAGE010000004.1"/>
</dbReference>
<dbReference type="InterPro" id="IPR000772">
    <property type="entry name" value="Ricin_B_lectin"/>
</dbReference>
<dbReference type="PROSITE" id="PS50231">
    <property type="entry name" value="RICIN_B_LECTIN"/>
    <property type="match status" value="1"/>
</dbReference>
<organism evidence="6 7">
    <name type="scientific">Aquimarina litoralis</name>
    <dbReference type="NCBI Taxonomy" id="584605"/>
    <lineage>
        <taxon>Bacteria</taxon>
        <taxon>Pseudomonadati</taxon>
        <taxon>Bacteroidota</taxon>
        <taxon>Flavobacteriia</taxon>
        <taxon>Flavobacteriales</taxon>
        <taxon>Flavobacteriaceae</taxon>
        <taxon>Aquimarina</taxon>
    </lineage>
</organism>
<dbReference type="Pfam" id="PF00652">
    <property type="entry name" value="Ricin_B_lectin"/>
    <property type="match status" value="1"/>
</dbReference>
<dbReference type="Proteomes" id="UP001501758">
    <property type="component" value="Unassembled WGS sequence"/>
</dbReference>
<protein>
    <recommendedName>
        <fullName evidence="8">Por secretion system C-terminal sorting domain-containing protein</fullName>
    </recommendedName>
</protein>
<accession>A0ABN1J6T3</accession>
<evidence type="ECO:0000259" key="2">
    <source>
        <dbReference type="Pfam" id="PF00652"/>
    </source>
</evidence>
<dbReference type="PANTHER" id="PTHR40469:SF2">
    <property type="entry name" value="GALACTOSE-BINDING DOMAIN-LIKE SUPERFAMILY PROTEIN"/>
    <property type="match status" value="1"/>
</dbReference>
<evidence type="ECO:0000313" key="6">
    <source>
        <dbReference type="EMBL" id="GAA0730223.1"/>
    </source>
</evidence>
<dbReference type="SUPFAM" id="SSF50405">
    <property type="entry name" value="Actin-crosslinking proteins"/>
    <property type="match status" value="1"/>
</dbReference>
<dbReference type="Pfam" id="PF06439">
    <property type="entry name" value="3keto-disac_hyd"/>
    <property type="match status" value="1"/>
</dbReference>
<dbReference type="InterPro" id="IPR029010">
    <property type="entry name" value="ThuA-like"/>
</dbReference>
<dbReference type="PANTHER" id="PTHR40469">
    <property type="entry name" value="SECRETED GLYCOSYL HYDROLASE"/>
    <property type="match status" value="1"/>
</dbReference>
<reference evidence="6 7" key="1">
    <citation type="journal article" date="2019" name="Int. J. Syst. Evol. Microbiol.">
        <title>The Global Catalogue of Microorganisms (GCM) 10K type strain sequencing project: providing services to taxonomists for standard genome sequencing and annotation.</title>
        <authorList>
            <consortium name="The Broad Institute Genomics Platform"/>
            <consortium name="The Broad Institute Genome Sequencing Center for Infectious Disease"/>
            <person name="Wu L."/>
            <person name="Ma J."/>
        </authorList>
    </citation>
    <scope>NUCLEOTIDE SEQUENCE [LARGE SCALE GENOMIC DNA]</scope>
    <source>
        <strain evidence="6 7">JCM 15974</strain>
    </source>
</reference>
<keyword evidence="1" id="KW-0732">Signal</keyword>
<feature type="domain" description="Secretion system C-terminal sorting" evidence="5">
    <location>
        <begin position="845"/>
        <end position="911"/>
    </location>
</feature>
<evidence type="ECO:0000259" key="4">
    <source>
        <dbReference type="Pfam" id="PF06439"/>
    </source>
</evidence>
<evidence type="ECO:0000313" key="7">
    <source>
        <dbReference type="Proteomes" id="UP001501758"/>
    </source>
</evidence>
<evidence type="ECO:0008006" key="8">
    <source>
        <dbReference type="Google" id="ProtNLM"/>
    </source>
</evidence>
<name>A0ABN1J6T3_9FLAO</name>
<dbReference type="CDD" id="cd23342">
    <property type="entry name" value="beta-trefoil_FSCN_ZgPorA-like"/>
    <property type="match status" value="1"/>
</dbReference>
<feature type="domain" description="ThuA-like" evidence="3">
    <location>
        <begin position="32"/>
        <end position="262"/>
    </location>
</feature>
<dbReference type="Pfam" id="PF06283">
    <property type="entry name" value="ThuA"/>
    <property type="match status" value="1"/>
</dbReference>
<gene>
    <name evidence="6" type="ORF">GCM10009430_41270</name>
</gene>
<dbReference type="SUPFAM" id="SSF50370">
    <property type="entry name" value="Ricin B-like lectins"/>
    <property type="match status" value="1"/>
</dbReference>
<evidence type="ECO:0000256" key="1">
    <source>
        <dbReference type="ARBA" id="ARBA00022729"/>
    </source>
</evidence>
<evidence type="ECO:0000259" key="3">
    <source>
        <dbReference type="Pfam" id="PF06283"/>
    </source>
</evidence>